<evidence type="ECO:0000256" key="1">
    <source>
        <dbReference type="ARBA" id="ARBA00004141"/>
    </source>
</evidence>
<sequence length="349" mass="38790">MGTDHEAKEALLSEAPDPFQGSEKTTLQRRRNRQSITSSTNRQEQNGNREYYDTPDMAAKQQFSLNQVMILLAIYLGGGTLCFYLVRNQISGRKTNGILDAVYFCVVTMTTVGYGDLVPNTVLAKLLACAYVFTGLALGGLILGKAADYIVEKQELLLVRAMHIMRENDVCPTELLKEVETHKVKYKFGTSAVILFVLVIVGTVFLCSVEDLQVMDAFYCVCSTITTLGYGDESFSTGVGRIFAVFWILGSTICLAQLFLYLAELYTESRQRSLVKWILTRKLTSSDLEAADLDHDKVVSAAEFVLYKLKEMDKISQEDISVLMESFKELDVDHSGTLTSSDLISSQSA</sequence>
<evidence type="ECO:0000256" key="4">
    <source>
        <dbReference type="ARBA" id="ARBA00022692"/>
    </source>
</evidence>
<dbReference type="GO" id="GO:0015271">
    <property type="term" value="F:outward rectifier potassium channel activity"/>
    <property type="evidence" value="ECO:0007669"/>
    <property type="project" value="TreeGrafter"/>
</dbReference>
<evidence type="ECO:0000256" key="7">
    <source>
        <dbReference type="ARBA" id="ARBA00023065"/>
    </source>
</evidence>
<name>W9QNK2_9ROSA</name>
<dbReference type="KEGG" id="mnt:21393886"/>
<keyword evidence="4 11" id="KW-0812">Transmembrane</keyword>
<feature type="transmembrane region" description="Helical" evidence="11">
    <location>
        <begin position="186"/>
        <end position="206"/>
    </location>
</feature>
<evidence type="ECO:0000256" key="9">
    <source>
        <dbReference type="ARBA" id="ARBA00023303"/>
    </source>
</evidence>
<keyword evidence="7" id="KW-0406">Ion transport</keyword>
<dbReference type="GO" id="GO:0030322">
    <property type="term" value="P:stabilization of membrane potential"/>
    <property type="evidence" value="ECO:0007669"/>
    <property type="project" value="TreeGrafter"/>
</dbReference>
<dbReference type="PRINTS" id="PR01333">
    <property type="entry name" value="2POREKCHANEL"/>
</dbReference>
<comment type="subcellular location">
    <subcellularLocation>
        <location evidence="1">Membrane</location>
        <topology evidence="1">Multi-pass membrane protein</topology>
    </subcellularLocation>
</comment>
<dbReference type="SUPFAM" id="SSF47473">
    <property type="entry name" value="EF-hand"/>
    <property type="match status" value="1"/>
</dbReference>
<keyword evidence="5" id="KW-0106">Calcium</keyword>
<evidence type="ECO:0000313" key="13">
    <source>
        <dbReference type="EMBL" id="EXB29538.1"/>
    </source>
</evidence>
<dbReference type="PANTHER" id="PTHR11003">
    <property type="entry name" value="POTASSIUM CHANNEL, SUBFAMILY K"/>
    <property type="match status" value="1"/>
</dbReference>
<feature type="compositionally biased region" description="Basic and acidic residues" evidence="10">
    <location>
        <begin position="1"/>
        <end position="11"/>
    </location>
</feature>
<dbReference type="Gene3D" id="1.10.287.70">
    <property type="match status" value="2"/>
</dbReference>
<dbReference type="GO" id="GO:0022841">
    <property type="term" value="F:potassium ion leak channel activity"/>
    <property type="evidence" value="ECO:0007669"/>
    <property type="project" value="TreeGrafter"/>
</dbReference>
<feature type="transmembrane region" description="Helical" evidence="11">
    <location>
        <begin position="65"/>
        <end position="86"/>
    </location>
</feature>
<dbReference type="GO" id="GO:0009705">
    <property type="term" value="C:plant-type vacuole membrane"/>
    <property type="evidence" value="ECO:0007669"/>
    <property type="project" value="TreeGrafter"/>
</dbReference>
<protein>
    <submittedName>
        <fullName evidence="13">Calcium-activated outward-rectifying potassium channel 1</fullName>
    </submittedName>
</protein>
<keyword evidence="3" id="KW-0813">Transport</keyword>
<dbReference type="InterPro" id="IPR013099">
    <property type="entry name" value="K_chnl_dom"/>
</dbReference>
<feature type="transmembrane region" description="Helical" evidence="11">
    <location>
        <begin position="123"/>
        <end position="144"/>
    </location>
</feature>
<feature type="domain" description="Potassium channel" evidence="12">
    <location>
        <begin position="71"/>
        <end position="151"/>
    </location>
</feature>
<accession>W9QNK2</accession>
<keyword evidence="9 13" id="KW-0407">Ion channel</keyword>
<evidence type="ECO:0000256" key="6">
    <source>
        <dbReference type="ARBA" id="ARBA00022989"/>
    </source>
</evidence>
<feature type="compositionally biased region" description="Polar residues" evidence="10">
    <location>
        <begin position="34"/>
        <end position="48"/>
    </location>
</feature>
<evidence type="ECO:0000256" key="5">
    <source>
        <dbReference type="ARBA" id="ARBA00022837"/>
    </source>
</evidence>
<evidence type="ECO:0000256" key="10">
    <source>
        <dbReference type="SAM" id="MobiDB-lite"/>
    </source>
</evidence>
<keyword evidence="14" id="KW-1185">Reference proteome</keyword>
<feature type="region of interest" description="Disordered" evidence="10">
    <location>
        <begin position="1"/>
        <end position="53"/>
    </location>
</feature>
<dbReference type="AlphaFoldDB" id="W9QNK2"/>
<dbReference type="eggNOG" id="KOG1418">
    <property type="taxonomic scope" value="Eukaryota"/>
</dbReference>
<feature type="transmembrane region" description="Helical" evidence="11">
    <location>
        <begin position="98"/>
        <end position="117"/>
    </location>
</feature>
<evidence type="ECO:0000256" key="2">
    <source>
        <dbReference type="ARBA" id="ARBA00010159"/>
    </source>
</evidence>
<dbReference type="SUPFAM" id="SSF81324">
    <property type="entry name" value="Voltage-gated potassium channels"/>
    <property type="match status" value="2"/>
</dbReference>
<reference evidence="14" key="1">
    <citation type="submission" date="2013-01" db="EMBL/GenBank/DDBJ databases">
        <title>Draft Genome Sequence of a Mulberry Tree, Morus notabilis C.K. Schneid.</title>
        <authorList>
            <person name="He N."/>
            <person name="Zhao S."/>
        </authorList>
    </citation>
    <scope>NUCLEOTIDE SEQUENCE</scope>
</reference>
<gene>
    <name evidence="13" type="ORF">L484_010596</name>
</gene>
<evidence type="ECO:0000259" key="12">
    <source>
        <dbReference type="Pfam" id="PF07885"/>
    </source>
</evidence>
<organism evidence="13 14">
    <name type="scientific">Morus notabilis</name>
    <dbReference type="NCBI Taxonomy" id="981085"/>
    <lineage>
        <taxon>Eukaryota</taxon>
        <taxon>Viridiplantae</taxon>
        <taxon>Streptophyta</taxon>
        <taxon>Embryophyta</taxon>
        <taxon>Tracheophyta</taxon>
        <taxon>Spermatophyta</taxon>
        <taxon>Magnoliopsida</taxon>
        <taxon>eudicotyledons</taxon>
        <taxon>Gunneridae</taxon>
        <taxon>Pentapetalae</taxon>
        <taxon>rosids</taxon>
        <taxon>fabids</taxon>
        <taxon>Rosales</taxon>
        <taxon>Moraceae</taxon>
        <taxon>Moreae</taxon>
        <taxon>Morus</taxon>
    </lineage>
</organism>
<dbReference type="InterPro" id="IPR018247">
    <property type="entry name" value="EF_Hand_1_Ca_BS"/>
</dbReference>
<dbReference type="EMBL" id="KE343442">
    <property type="protein sequence ID" value="EXB29538.1"/>
    <property type="molecule type" value="Genomic_DNA"/>
</dbReference>
<dbReference type="InterPro" id="IPR003280">
    <property type="entry name" value="2pore_dom_K_chnl"/>
</dbReference>
<feature type="transmembrane region" description="Helical" evidence="11">
    <location>
        <begin position="242"/>
        <end position="263"/>
    </location>
</feature>
<evidence type="ECO:0000256" key="8">
    <source>
        <dbReference type="ARBA" id="ARBA00023136"/>
    </source>
</evidence>
<comment type="similarity">
    <text evidence="2">Belongs to the two pore domain potassium channel (TC 1.A.1.7) family.</text>
</comment>
<keyword evidence="6 11" id="KW-1133">Transmembrane helix</keyword>
<dbReference type="OrthoDB" id="415460at2759"/>
<dbReference type="Proteomes" id="UP000030645">
    <property type="component" value="Unassembled WGS sequence"/>
</dbReference>
<dbReference type="PROSITE" id="PS00018">
    <property type="entry name" value="EF_HAND_1"/>
    <property type="match status" value="1"/>
</dbReference>
<evidence type="ECO:0000313" key="14">
    <source>
        <dbReference type="Proteomes" id="UP000030645"/>
    </source>
</evidence>
<keyword evidence="8 11" id="KW-0472">Membrane</keyword>
<proteinExistence type="inferred from homology"/>
<evidence type="ECO:0000256" key="11">
    <source>
        <dbReference type="SAM" id="Phobius"/>
    </source>
</evidence>
<dbReference type="Pfam" id="PF07885">
    <property type="entry name" value="Ion_trans_2"/>
    <property type="match status" value="2"/>
</dbReference>
<dbReference type="PANTHER" id="PTHR11003:SF271">
    <property type="entry name" value="TWO-PORE POTASSIUM CHANNEL 1-LIKE"/>
    <property type="match status" value="1"/>
</dbReference>
<dbReference type="FunFam" id="1.10.287.70:FF:000128">
    <property type="entry name" value="Two-pore potassium channel 1"/>
    <property type="match status" value="1"/>
</dbReference>
<dbReference type="GO" id="GO:0005886">
    <property type="term" value="C:plasma membrane"/>
    <property type="evidence" value="ECO:0007669"/>
    <property type="project" value="TreeGrafter"/>
</dbReference>
<dbReference type="InterPro" id="IPR011992">
    <property type="entry name" value="EF-hand-dom_pair"/>
</dbReference>
<feature type="domain" description="Potassium channel" evidence="12">
    <location>
        <begin position="194"/>
        <end position="267"/>
    </location>
</feature>
<dbReference type="STRING" id="981085.W9QNK2"/>
<dbReference type="Gene3D" id="1.10.238.10">
    <property type="entry name" value="EF-hand"/>
    <property type="match status" value="1"/>
</dbReference>
<evidence type="ECO:0000256" key="3">
    <source>
        <dbReference type="ARBA" id="ARBA00022448"/>
    </source>
</evidence>